<dbReference type="InterPro" id="IPR036416">
    <property type="entry name" value="Pept_tRNA_hydro_sf"/>
</dbReference>
<evidence type="ECO:0000256" key="7">
    <source>
        <dbReference type="ARBA" id="ARBA00050038"/>
    </source>
</evidence>
<dbReference type="AlphaFoldDB" id="A0A1I1H0Y5"/>
<reference evidence="9 10" key="1">
    <citation type="submission" date="2016-10" db="EMBL/GenBank/DDBJ databases">
        <authorList>
            <person name="de Groot N.N."/>
        </authorList>
    </citation>
    <scope>NUCLEOTIDE SEQUENCE [LARGE SCALE GENOMIC DNA]</scope>
    <source>
        <strain evidence="9 10">CGMCC 4.5739</strain>
    </source>
</reference>
<dbReference type="FunFam" id="3.40.50.1470:FF:000001">
    <property type="entry name" value="Peptidyl-tRNA hydrolase"/>
    <property type="match status" value="1"/>
</dbReference>
<evidence type="ECO:0000256" key="5">
    <source>
        <dbReference type="ARBA" id="ARBA00038063"/>
    </source>
</evidence>
<comment type="similarity">
    <text evidence="5 8">Belongs to the PTH family.</text>
</comment>
<feature type="site" description="Discriminates between blocked and unblocked aminoacyl-tRNA" evidence="8">
    <location>
        <position position="18"/>
    </location>
</feature>
<dbReference type="Pfam" id="PF01195">
    <property type="entry name" value="Pept_tRNA_hydro"/>
    <property type="match status" value="1"/>
</dbReference>
<evidence type="ECO:0000313" key="9">
    <source>
        <dbReference type="EMBL" id="SFC15063.1"/>
    </source>
</evidence>
<feature type="binding site" evidence="8">
    <location>
        <position position="23"/>
    </location>
    <ligand>
        <name>tRNA</name>
        <dbReference type="ChEBI" id="CHEBI:17843"/>
    </ligand>
</feature>
<keyword evidence="4 8" id="KW-0694">RNA-binding</keyword>
<dbReference type="PANTHER" id="PTHR17224:SF1">
    <property type="entry name" value="PEPTIDYL-TRNA HYDROLASE"/>
    <property type="match status" value="1"/>
</dbReference>
<comment type="function">
    <text evidence="8">Catalyzes the release of premature peptidyl moieties from peptidyl-tRNA molecules trapped in stalled 50S ribosomal subunits, and thus maintains levels of free tRNAs and 50S ribosomes.</text>
</comment>
<evidence type="ECO:0000256" key="8">
    <source>
        <dbReference type="HAMAP-Rule" id="MF_00083"/>
    </source>
</evidence>
<proteinExistence type="inferred from homology"/>
<dbReference type="RefSeq" id="WP_245833841.1">
    <property type="nucleotide sequence ID" value="NZ_FOLM01000002.1"/>
</dbReference>
<dbReference type="CDD" id="cd00462">
    <property type="entry name" value="PTH"/>
    <property type="match status" value="1"/>
</dbReference>
<dbReference type="HAMAP" id="MF_00083">
    <property type="entry name" value="Pept_tRNA_hydro_bact"/>
    <property type="match status" value="1"/>
</dbReference>
<feature type="site" description="Stabilizes the basic form of H active site to accept a proton" evidence="8">
    <location>
        <position position="108"/>
    </location>
</feature>
<comment type="catalytic activity">
    <reaction evidence="6 8">
        <text>an N-acyl-L-alpha-aminoacyl-tRNA + H2O = an N-acyl-L-amino acid + a tRNA + H(+)</text>
        <dbReference type="Rhea" id="RHEA:54448"/>
        <dbReference type="Rhea" id="RHEA-COMP:10123"/>
        <dbReference type="Rhea" id="RHEA-COMP:13883"/>
        <dbReference type="ChEBI" id="CHEBI:15377"/>
        <dbReference type="ChEBI" id="CHEBI:15378"/>
        <dbReference type="ChEBI" id="CHEBI:59874"/>
        <dbReference type="ChEBI" id="CHEBI:78442"/>
        <dbReference type="ChEBI" id="CHEBI:138191"/>
        <dbReference type="EC" id="3.1.1.29"/>
    </reaction>
</comment>
<keyword evidence="3 8" id="KW-0378">Hydrolase</keyword>
<keyword evidence="10" id="KW-1185">Reference proteome</keyword>
<evidence type="ECO:0000256" key="1">
    <source>
        <dbReference type="ARBA" id="ARBA00013260"/>
    </source>
</evidence>
<feature type="binding site" evidence="8">
    <location>
        <position position="83"/>
    </location>
    <ligand>
        <name>tRNA</name>
        <dbReference type="ChEBI" id="CHEBI:17843"/>
    </ligand>
</feature>
<feature type="binding site" evidence="8">
    <location>
        <position position="129"/>
    </location>
    <ligand>
        <name>tRNA</name>
        <dbReference type="ChEBI" id="CHEBI:17843"/>
    </ligand>
</feature>
<feature type="active site" description="Proton acceptor" evidence="8">
    <location>
        <position position="28"/>
    </location>
</feature>
<comment type="subunit">
    <text evidence="8">Monomer.</text>
</comment>
<dbReference type="PANTHER" id="PTHR17224">
    <property type="entry name" value="PEPTIDYL-TRNA HYDROLASE"/>
    <property type="match status" value="1"/>
</dbReference>
<dbReference type="GO" id="GO:0006515">
    <property type="term" value="P:protein quality control for misfolded or incompletely synthesized proteins"/>
    <property type="evidence" value="ECO:0007669"/>
    <property type="project" value="UniProtKB-UniRule"/>
</dbReference>
<comment type="subcellular location">
    <subcellularLocation>
        <location evidence="8">Cytoplasm</location>
    </subcellularLocation>
</comment>
<dbReference type="GO" id="GO:0072344">
    <property type="term" value="P:rescue of stalled ribosome"/>
    <property type="evidence" value="ECO:0007669"/>
    <property type="project" value="UniProtKB-UniRule"/>
</dbReference>
<dbReference type="Gene3D" id="3.40.50.1470">
    <property type="entry name" value="Peptidyl-tRNA hydrolase"/>
    <property type="match status" value="1"/>
</dbReference>
<evidence type="ECO:0000256" key="2">
    <source>
        <dbReference type="ARBA" id="ARBA00022555"/>
    </source>
</evidence>
<dbReference type="Proteomes" id="UP000199207">
    <property type="component" value="Unassembled WGS sequence"/>
</dbReference>
<name>A0A1I1H0Y5_9ACTN</name>
<evidence type="ECO:0000256" key="3">
    <source>
        <dbReference type="ARBA" id="ARBA00022801"/>
    </source>
</evidence>
<accession>A0A1I1H0Y5</accession>
<dbReference type="SUPFAM" id="SSF53178">
    <property type="entry name" value="Peptidyl-tRNA hydrolase-like"/>
    <property type="match status" value="1"/>
</dbReference>
<gene>
    <name evidence="8" type="primary">pth</name>
    <name evidence="9" type="ORF">SAMN05421773_102133</name>
</gene>
<feature type="binding site" evidence="8">
    <location>
        <position position="81"/>
    </location>
    <ligand>
        <name>tRNA</name>
        <dbReference type="ChEBI" id="CHEBI:17843"/>
    </ligand>
</feature>
<protein>
    <recommendedName>
        <fullName evidence="7 8">Peptidyl-tRNA hydrolase</fullName>
        <shortName evidence="8">Pth</shortName>
        <ecNumber evidence="1 8">3.1.1.29</ecNumber>
    </recommendedName>
</protein>
<sequence length="202" mass="21450">MTDATTATTPWLVAGLGNPGPEYAGHRHNAGFMVADLLAERMGGRFKAAGRGARAQVCEGRLGAPGSPEAQRVVLVKPMTYMNLSGGPVASIGGYLKIPLERTVVIHDELDIPFGALRLKRGGGDNGHNGLKSVTGTVGRDYLRVRFGVGRPPGRMEVAAFVLRDFSAAERKELDHLVDRAADAVETLIGSGLERAQNTYNS</sequence>
<dbReference type="GO" id="GO:0000049">
    <property type="term" value="F:tRNA binding"/>
    <property type="evidence" value="ECO:0007669"/>
    <property type="project" value="UniProtKB-UniRule"/>
</dbReference>
<dbReference type="PROSITE" id="PS01196">
    <property type="entry name" value="PEPT_TRNA_HYDROL_2"/>
    <property type="match status" value="1"/>
</dbReference>
<dbReference type="EC" id="3.1.1.29" evidence="1 8"/>
<comment type="function">
    <text evidence="8">Hydrolyzes ribosome-free peptidyl-tRNAs (with 1 or more amino acids incorporated), which drop off the ribosome during protein synthesis, or as a result of ribosome stalling.</text>
</comment>
<evidence type="ECO:0000256" key="4">
    <source>
        <dbReference type="ARBA" id="ARBA00022884"/>
    </source>
</evidence>
<evidence type="ECO:0000256" key="6">
    <source>
        <dbReference type="ARBA" id="ARBA00048707"/>
    </source>
</evidence>
<dbReference type="GO" id="GO:0004045">
    <property type="term" value="F:peptidyl-tRNA hydrolase activity"/>
    <property type="evidence" value="ECO:0007669"/>
    <property type="project" value="UniProtKB-UniRule"/>
</dbReference>
<organism evidence="9 10">
    <name type="scientific">Streptomyces aidingensis</name>
    <dbReference type="NCBI Taxonomy" id="910347"/>
    <lineage>
        <taxon>Bacteria</taxon>
        <taxon>Bacillati</taxon>
        <taxon>Actinomycetota</taxon>
        <taxon>Actinomycetes</taxon>
        <taxon>Kitasatosporales</taxon>
        <taxon>Streptomycetaceae</taxon>
        <taxon>Streptomyces</taxon>
    </lineage>
</organism>
<dbReference type="GO" id="GO:0005737">
    <property type="term" value="C:cytoplasm"/>
    <property type="evidence" value="ECO:0007669"/>
    <property type="project" value="UniProtKB-SubCell"/>
</dbReference>
<dbReference type="InterPro" id="IPR018171">
    <property type="entry name" value="Pept_tRNA_hydro_CS"/>
</dbReference>
<dbReference type="EMBL" id="FOLM01000002">
    <property type="protein sequence ID" value="SFC15063.1"/>
    <property type="molecule type" value="Genomic_DNA"/>
</dbReference>
<dbReference type="NCBIfam" id="TIGR00447">
    <property type="entry name" value="pth"/>
    <property type="match status" value="1"/>
</dbReference>
<dbReference type="InterPro" id="IPR001328">
    <property type="entry name" value="Pept_tRNA_hydro"/>
</dbReference>
<dbReference type="STRING" id="910347.SAMN05421773_102133"/>
<keyword evidence="2 8" id="KW-0820">tRNA-binding</keyword>
<evidence type="ECO:0000313" key="10">
    <source>
        <dbReference type="Proteomes" id="UP000199207"/>
    </source>
</evidence>
<keyword evidence="8" id="KW-0963">Cytoplasm</keyword>